<dbReference type="Pfam" id="PF03140">
    <property type="entry name" value="DUF247"/>
    <property type="match status" value="1"/>
</dbReference>
<protein>
    <submittedName>
        <fullName evidence="2">Uncharacterized protein</fullName>
    </submittedName>
</protein>
<dbReference type="InterPro" id="IPR004158">
    <property type="entry name" value="DUF247_pln"/>
</dbReference>
<keyword evidence="3" id="KW-1185">Reference proteome</keyword>
<dbReference type="PANTHER" id="PTHR31170">
    <property type="entry name" value="BNAC04G53230D PROTEIN"/>
    <property type="match status" value="1"/>
</dbReference>
<organism evidence="2 3">
    <name type="scientific">Mikania micrantha</name>
    <name type="common">bitter vine</name>
    <dbReference type="NCBI Taxonomy" id="192012"/>
    <lineage>
        <taxon>Eukaryota</taxon>
        <taxon>Viridiplantae</taxon>
        <taxon>Streptophyta</taxon>
        <taxon>Embryophyta</taxon>
        <taxon>Tracheophyta</taxon>
        <taxon>Spermatophyta</taxon>
        <taxon>Magnoliopsida</taxon>
        <taxon>eudicotyledons</taxon>
        <taxon>Gunneridae</taxon>
        <taxon>Pentapetalae</taxon>
        <taxon>asterids</taxon>
        <taxon>campanulids</taxon>
        <taxon>Asterales</taxon>
        <taxon>Asteraceae</taxon>
        <taxon>Asteroideae</taxon>
        <taxon>Heliantheae alliance</taxon>
        <taxon>Eupatorieae</taxon>
        <taxon>Mikania</taxon>
    </lineage>
</organism>
<sequence>MEDKDLELGDMENTIQERVHRFLDRVKKEESLNEQITPSIDLAPRKLREVSPQSFSPRVVSIGPLHRDDENVQAFERKKAIYLIKLMNHITSYTQETIMNSCMEKMYASMEKIKACYVLTKTYDDVEFAEMMVMDACFILGFIYETFEEKSPDMSHAEDVVRDLVLLENQIPFFFLKEIFECTIAKLMPNTSLVQFMHPILSILSLFDSYEGFSIPENIFIDDTHDHILGLLHKCHKPSENDNNKEEPFSITKPHSAVDLDKAGVSFKPYRSQTWVMGMETEFPCLLWSWCKCTFRMPIFYVTDFTEVTLRNLLAYEELRQTHDYITSYAFVINMLVNTQDDVAKLIDSEVLVNHMGSNEEVANMINKICKELAYVNSLYHQHWETLDNYYNSYWPNHIGWMRRTYFSSPWSMIALVAGSIIFALATVQTIFTIRGKK</sequence>
<reference evidence="2 3" key="1">
    <citation type="submission" date="2019-05" db="EMBL/GenBank/DDBJ databases">
        <title>Mikania micrantha, genome provides insights into the molecular mechanism of rapid growth.</title>
        <authorList>
            <person name="Liu B."/>
        </authorList>
    </citation>
    <scope>NUCLEOTIDE SEQUENCE [LARGE SCALE GENOMIC DNA]</scope>
    <source>
        <strain evidence="2">NLD-2019</strain>
        <tissue evidence="2">Leaf</tissue>
    </source>
</reference>
<name>A0A5N6M6V9_9ASTR</name>
<proteinExistence type="predicted"/>
<dbReference type="Proteomes" id="UP000326396">
    <property type="component" value="Linkage Group LG6"/>
</dbReference>
<dbReference type="EMBL" id="SZYD01000016">
    <property type="protein sequence ID" value="KAD3336093.1"/>
    <property type="molecule type" value="Genomic_DNA"/>
</dbReference>
<dbReference type="PANTHER" id="PTHR31170:SF25">
    <property type="entry name" value="BNAA09G04570D PROTEIN"/>
    <property type="match status" value="1"/>
</dbReference>
<evidence type="ECO:0000313" key="3">
    <source>
        <dbReference type="Proteomes" id="UP000326396"/>
    </source>
</evidence>
<dbReference type="AlphaFoldDB" id="A0A5N6M6V9"/>
<evidence type="ECO:0000256" key="1">
    <source>
        <dbReference type="SAM" id="Phobius"/>
    </source>
</evidence>
<evidence type="ECO:0000313" key="2">
    <source>
        <dbReference type="EMBL" id="KAD3336093.1"/>
    </source>
</evidence>
<comment type="caution">
    <text evidence="2">The sequence shown here is derived from an EMBL/GenBank/DDBJ whole genome shotgun (WGS) entry which is preliminary data.</text>
</comment>
<gene>
    <name evidence="2" type="ORF">E3N88_31612</name>
</gene>
<dbReference type="OrthoDB" id="1378449at2759"/>
<accession>A0A5N6M6V9</accession>
<keyword evidence="1" id="KW-0812">Transmembrane</keyword>
<feature type="transmembrane region" description="Helical" evidence="1">
    <location>
        <begin position="411"/>
        <end position="434"/>
    </location>
</feature>
<keyword evidence="1" id="KW-1133">Transmembrane helix</keyword>
<keyword evidence="1" id="KW-0472">Membrane</keyword>